<dbReference type="EMBL" id="CP016094">
    <property type="protein sequence ID" value="AOS45868.1"/>
    <property type="molecule type" value="Genomic_DNA"/>
</dbReference>
<dbReference type="PROSITE" id="PS51257">
    <property type="entry name" value="PROKAR_LIPOPROTEIN"/>
    <property type="match status" value="1"/>
</dbReference>
<dbReference type="STRING" id="1838286.Verru16b_02959"/>
<protein>
    <submittedName>
        <fullName evidence="2">Uncharacterized protein</fullName>
    </submittedName>
</protein>
<dbReference type="AlphaFoldDB" id="A0A1D8AYA6"/>
<reference evidence="2 3" key="1">
    <citation type="submission" date="2016-06" db="EMBL/GenBank/DDBJ databases">
        <title>Three novel species with peptidoglycan cell walls form the new genus Lacunisphaera gen. nov. in the family Opitutaceae of the verrucomicrobial subdivision 4.</title>
        <authorList>
            <person name="Rast P."/>
            <person name="Gloeckner I."/>
            <person name="Jogler M."/>
            <person name="Boedeker C."/>
            <person name="Jeske O."/>
            <person name="Wiegand S."/>
            <person name="Reinhardt R."/>
            <person name="Schumann P."/>
            <person name="Rohde M."/>
            <person name="Spring S."/>
            <person name="Gloeckner F.O."/>
            <person name="Jogler C."/>
        </authorList>
    </citation>
    <scope>NUCLEOTIDE SEQUENCE [LARGE SCALE GENOMIC DNA]</scope>
    <source>
        <strain evidence="2 3">IG16b</strain>
    </source>
</reference>
<dbReference type="KEGG" id="obg:Verru16b_02959"/>
<dbReference type="Proteomes" id="UP000095228">
    <property type="component" value="Chromosome"/>
</dbReference>
<evidence type="ECO:0000256" key="1">
    <source>
        <dbReference type="SAM" id="MobiDB-lite"/>
    </source>
</evidence>
<sequence length="54" mass="5687">MKNLSPLKMLVLVLGVVTLLAGCATVPSRSGQRARPNQESVIVQAATPQTLATR</sequence>
<name>A0A1D8AYA6_9BACT</name>
<gene>
    <name evidence="2" type="ORF">Verru16b_02959</name>
</gene>
<accession>A0A1D8AYA6</accession>
<evidence type="ECO:0000313" key="2">
    <source>
        <dbReference type="EMBL" id="AOS45868.1"/>
    </source>
</evidence>
<organism evidence="2 3">
    <name type="scientific">Lacunisphaera limnophila</name>
    <dbReference type="NCBI Taxonomy" id="1838286"/>
    <lineage>
        <taxon>Bacteria</taxon>
        <taxon>Pseudomonadati</taxon>
        <taxon>Verrucomicrobiota</taxon>
        <taxon>Opitutia</taxon>
        <taxon>Opitutales</taxon>
        <taxon>Opitutaceae</taxon>
        <taxon>Lacunisphaera</taxon>
    </lineage>
</organism>
<feature type="region of interest" description="Disordered" evidence="1">
    <location>
        <begin position="27"/>
        <end position="54"/>
    </location>
</feature>
<proteinExistence type="predicted"/>
<evidence type="ECO:0000313" key="3">
    <source>
        <dbReference type="Proteomes" id="UP000095228"/>
    </source>
</evidence>
<keyword evidence="3" id="KW-1185">Reference proteome</keyword>